<dbReference type="InterPro" id="IPR006612">
    <property type="entry name" value="THAP_Znf"/>
</dbReference>
<evidence type="ECO:0000256" key="11">
    <source>
        <dbReference type="ARBA" id="ARBA00023306"/>
    </source>
</evidence>
<dbReference type="GO" id="GO:0008270">
    <property type="term" value="F:zinc ion binding"/>
    <property type="evidence" value="ECO:0007669"/>
    <property type="project" value="UniProtKB-KW"/>
</dbReference>
<keyword evidence="11" id="KW-0131">Cell cycle</keyword>
<dbReference type="GeneID" id="117232589"/>
<keyword evidence="15" id="KW-1185">Reference proteome</keyword>
<dbReference type="GO" id="GO:0043565">
    <property type="term" value="F:sequence-specific DNA binding"/>
    <property type="evidence" value="ECO:0007669"/>
    <property type="project" value="InterPro"/>
</dbReference>
<keyword evidence="4 12" id="KW-0863">Zinc-finger</keyword>
<reference evidence="16" key="1">
    <citation type="submission" date="2025-08" db="UniProtKB">
        <authorList>
            <consortium name="RefSeq"/>
        </authorList>
    </citation>
    <scope>IDENTIFICATION</scope>
    <source>
        <tissue evidence="16">Muscle</tissue>
    </source>
</reference>
<accession>A0A6J3K5P0</accession>
<keyword evidence="5" id="KW-0862">Zinc</keyword>
<keyword evidence="3" id="KW-0479">Metal-binding</keyword>
<evidence type="ECO:0000313" key="15">
    <source>
        <dbReference type="Proteomes" id="UP000504631"/>
    </source>
</evidence>
<comment type="subcellular location">
    <subcellularLocation>
        <location evidence="1">Nucleus</location>
        <location evidence="1">Nucleoplasm</location>
    </subcellularLocation>
</comment>
<dbReference type="GO" id="GO:0005654">
    <property type="term" value="C:nucleoplasm"/>
    <property type="evidence" value="ECO:0007669"/>
    <property type="project" value="UniProtKB-SubCell"/>
</dbReference>
<protein>
    <submittedName>
        <fullName evidence="16">Uncharacterized protein LOC117232589 isoform X3</fullName>
    </submittedName>
</protein>
<dbReference type="InterPro" id="IPR026516">
    <property type="entry name" value="THAP1/10"/>
</dbReference>
<feature type="domain" description="THAP-type" evidence="14">
    <location>
        <begin position="1"/>
        <end position="94"/>
    </location>
</feature>
<dbReference type="PANTHER" id="PTHR46600:SF1">
    <property type="entry name" value="THAP DOMAIN-CONTAINING PROTEIN 1"/>
    <property type="match status" value="1"/>
</dbReference>
<evidence type="ECO:0000256" key="8">
    <source>
        <dbReference type="ARBA" id="ARBA00023125"/>
    </source>
</evidence>
<gene>
    <name evidence="16" type="primary">LOC117232589</name>
</gene>
<evidence type="ECO:0000256" key="5">
    <source>
        <dbReference type="ARBA" id="ARBA00022833"/>
    </source>
</evidence>
<keyword evidence="10" id="KW-0539">Nucleus</keyword>
<name>A0A6J3K5P0_9HYME</name>
<dbReference type="PANTHER" id="PTHR46600">
    <property type="entry name" value="THAP DOMAIN-CONTAINING"/>
    <property type="match status" value="1"/>
</dbReference>
<dbReference type="PROSITE" id="PS50950">
    <property type="entry name" value="ZF_THAP"/>
    <property type="match status" value="1"/>
</dbReference>
<organism evidence="15 16">
    <name type="scientific">Bombus vosnesenskii</name>
    <dbReference type="NCBI Taxonomy" id="207650"/>
    <lineage>
        <taxon>Eukaryota</taxon>
        <taxon>Metazoa</taxon>
        <taxon>Ecdysozoa</taxon>
        <taxon>Arthropoda</taxon>
        <taxon>Hexapoda</taxon>
        <taxon>Insecta</taxon>
        <taxon>Pterygota</taxon>
        <taxon>Neoptera</taxon>
        <taxon>Endopterygota</taxon>
        <taxon>Hymenoptera</taxon>
        <taxon>Apocrita</taxon>
        <taxon>Aculeata</taxon>
        <taxon>Apoidea</taxon>
        <taxon>Anthophila</taxon>
        <taxon>Apidae</taxon>
        <taxon>Bombus</taxon>
        <taxon>Pyrobombus</taxon>
    </lineage>
</organism>
<evidence type="ECO:0000256" key="4">
    <source>
        <dbReference type="ARBA" id="ARBA00022771"/>
    </source>
</evidence>
<evidence type="ECO:0000313" key="16">
    <source>
        <dbReference type="RefSeq" id="XP_033347930.1"/>
    </source>
</evidence>
<dbReference type="AlphaFoldDB" id="A0A6J3K5P0"/>
<evidence type="ECO:0000256" key="13">
    <source>
        <dbReference type="SAM" id="MobiDB-lite"/>
    </source>
</evidence>
<dbReference type="Proteomes" id="UP000504631">
    <property type="component" value="Unplaced"/>
</dbReference>
<evidence type="ECO:0000256" key="3">
    <source>
        <dbReference type="ARBA" id="ARBA00022723"/>
    </source>
</evidence>
<feature type="region of interest" description="Disordered" evidence="13">
    <location>
        <begin position="174"/>
        <end position="200"/>
    </location>
</feature>
<dbReference type="RefSeq" id="XP_033347930.1">
    <property type="nucleotide sequence ID" value="XM_033492039.1"/>
</dbReference>
<evidence type="ECO:0000256" key="12">
    <source>
        <dbReference type="PROSITE-ProRule" id="PRU00309"/>
    </source>
</evidence>
<evidence type="ECO:0000256" key="9">
    <source>
        <dbReference type="ARBA" id="ARBA00023163"/>
    </source>
</evidence>
<keyword evidence="9" id="KW-0804">Transcription</keyword>
<comment type="similarity">
    <text evidence="2">Belongs to the THAP1 family.</text>
</comment>
<evidence type="ECO:0000256" key="7">
    <source>
        <dbReference type="ARBA" id="ARBA00023054"/>
    </source>
</evidence>
<dbReference type="SUPFAM" id="SSF57716">
    <property type="entry name" value="Glucocorticoid receptor-like (DNA-binding domain)"/>
    <property type="match status" value="1"/>
</dbReference>
<evidence type="ECO:0000256" key="2">
    <source>
        <dbReference type="ARBA" id="ARBA00006177"/>
    </source>
</evidence>
<evidence type="ECO:0000259" key="14">
    <source>
        <dbReference type="PROSITE" id="PS50950"/>
    </source>
</evidence>
<keyword evidence="6" id="KW-0805">Transcription regulation</keyword>
<dbReference type="Pfam" id="PF05485">
    <property type="entry name" value="THAP"/>
    <property type="match status" value="1"/>
</dbReference>
<keyword evidence="8 12" id="KW-0238">DNA-binding</keyword>
<keyword evidence="7" id="KW-0175">Coiled coil</keyword>
<evidence type="ECO:0000256" key="10">
    <source>
        <dbReference type="ARBA" id="ARBA00023242"/>
    </source>
</evidence>
<evidence type="ECO:0000256" key="6">
    <source>
        <dbReference type="ARBA" id="ARBA00023015"/>
    </source>
</evidence>
<proteinExistence type="inferred from homology"/>
<evidence type="ECO:0000256" key="1">
    <source>
        <dbReference type="ARBA" id="ARBA00004642"/>
    </source>
</evidence>
<sequence length="628" mass="72178">MPWTCAVPNCRTNKDKRNEKVSVFIVKNENFGAKWAALIPGIERLRTGQRICEKHFEERYIIREYIKYDNNGKIIAQVPLKRTRLRPGAVPTIFDGYPLQSRSRSRSPQQDVQDVIRHTMRKYARFYTDHTYAVQEPAKCSKSTAKEEVTASSTTKCSESTIREQEVIASNRAKYSKSTIKEEEEEESASSTIKYPRSTTTEEGVSLKSIKQDEFVNNDIERYVHQNNECFAIVSLDLDSSVPSHYSINSSIMSSVKSDVNIDCSINNNMQPESFVTVTKAEDNLKMLHFTSSGFPFTTVMFDSIGFNFESQQDDTFENNAPLKIPKPWIVGNSKVGDEEALLFTYAIRVNDCGKEKHIFAKSVLVTGSRKITYEIYMTPVDVIAAKLPRILTKITMIPEILKKFKDLRTCKGITSTGLDTIRANTALKNCIGTDWRHADCSILSIMSERCNSCKKYSNTLSQKIRRMKKRTVIKRVTTSLNPFDEMKLKTMREKIKYKDARVNRMKDKLKRTTDLIVNQQKKACMICMTDSDLDKISKNQKLVIQEIISAAKTKDPKGRRYTDEFIMMCMLMNIKSQSYYEFLRKNEIIPLPCARTIRDYMSQVGTKRGFDEKFVKLLKESQCSDPR</sequence>